<reference evidence="2 3" key="1">
    <citation type="journal article" date="2018" name="Evol. Lett.">
        <title>Horizontal gene cluster transfer increased hallucinogenic mushroom diversity.</title>
        <authorList>
            <person name="Reynolds H.T."/>
            <person name="Vijayakumar V."/>
            <person name="Gluck-Thaler E."/>
            <person name="Korotkin H.B."/>
            <person name="Matheny P.B."/>
            <person name="Slot J.C."/>
        </authorList>
    </citation>
    <scope>NUCLEOTIDE SEQUENCE [LARGE SCALE GENOMIC DNA]</scope>
    <source>
        <strain evidence="2 3">SRW20</strain>
    </source>
</reference>
<feature type="compositionally biased region" description="Basic and acidic residues" evidence="1">
    <location>
        <begin position="26"/>
        <end position="37"/>
    </location>
</feature>
<dbReference type="EMBL" id="NHYE01001159">
    <property type="protein sequence ID" value="PPQ97949.1"/>
    <property type="molecule type" value="Genomic_DNA"/>
</dbReference>
<dbReference type="AlphaFoldDB" id="A0A409Y4L0"/>
<evidence type="ECO:0000256" key="1">
    <source>
        <dbReference type="SAM" id="MobiDB-lite"/>
    </source>
</evidence>
<feature type="region of interest" description="Disordered" evidence="1">
    <location>
        <begin position="1"/>
        <end position="56"/>
    </location>
</feature>
<comment type="caution">
    <text evidence="2">The sequence shown here is derived from an EMBL/GenBank/DDBJ whole genome shotgun (WGS) entry which is preliminary data.</text>
</comment>
<name>A0A409Y4L0_9AGAR</name>
<evidence type="ECO:0000313" key="2">
    <source>
        <dbReference type="EMBL" id="PPQ97949.1"/>
    </source>
</evidence>
<keyword evidence="3" id="KW-1185">Reference proteome</keyword>
<dbReference type="InParanoid" id="A0A409Y4L0"/>
<evidence type="ECO:0000313" key="3">
    <source>
        <dbReference type="Proteomes" id="UP000284706"/>
    </source>
</evidence>
<gene>
    <name evidence="2" type="ORF">CVT26_003141</name>
</gene>
<sequence length="169" mass="18107">MGRAGAASVEDEVAGLAGDHPSGSAGRREEMREDFVRKSGQGAEAVPATTSNSRIDEERAAMCRVRRVQDEGQRRKVPWAVSAGRAQSTGCFEDAGTRWWGCGSSASRPVYVNAMAYSCIAQDDRKNLPCLPGKLKGKGLDTVVVELVVGLHIAVEEDTTRAGEEEKRG</sequence>
<organism evidence="2 3">
    <name type="scientific">Gymnopilus dilepis</name>
    <dbReference type="NCBI Taxonomy" id="231916"/>
    <lineage>
        <taxon>Eukaryota</taxon>
        <taxon>Fungi</taxon>
        <taxon>Dikarya</taxon>
        <taxon>Basidiomycota</taxon>
        <taxon>Agaricomycotina</taxon>
        <taxon>Agaricomycetes</taxon>
        <taxon>Agaricomycetidae</taxon>
        <taxon>Agaricales</taxon>
        <taxon>Agaricineae</taxon>
        <taxon>Hymenogastraceae</taxon>
        <taxon>Gymnopilus</taxon>
    </lineage>
</organism>
<protein>
    <submittedName>
        <fullName evidence="2">Uncharacterized protein</fullName>
    </submittedName>
</protein>
<accession>A0A409Y4L0</accession>
<proteinExistence type="predicted"/>
<dbReference type="Proteomes" id="UP000284706">
    <property type="component" value="Unassembled WGS sequence"/>
</dbReference>